<reference evidence="2 3" key="1">
    <citation type="submission" date="2018-03" db="EMBL/GenBank/DDBJ databases">
        <title>Genomic Encyclopedia of Type Strains, Phase III (KMG-III): the genomes of soil and plant-associated and newly described type strains.</title>
        <authorList>
            <person name="Whitman W."/>
        </authorList>
    </citation>
    <scope>NUCLEOTIDE SEQUENCE [LARGE SCALE GENOMIC DNA]</scope>
    <source>
        <strain evidence="2 3">MWH-P2sevCIIIb</strain>
    </source>
</reference>
<gene>
    <name evidence="2" type="ORF">BCM14_2951</name>
</gene>
<dbReference type="EMBL" id="PVTV01000018">
    <property type="protein sequence ID" value="PRY96329.1"/>
    <property type="molecule type" value="Genomic_DNA"/>
</dbReference>
<proteinExistence type="predicted"/>
<keyword evidence="1" id="KW-0732">Signal</keyword>
<name>A0A2T0XBP5_9BURK</name>
<evidence type="ECO:0000256" key="1">
    <source>
        <dbReference type="SAM" id="SignalP"/>
    </source>
</evidence>
<organism evidence="2 3">
    <name type="scientific">Jezberella montanilacus</name>
    <dbReference type="NCBI Taxonomy" id="323426"/>
    <lineage>
        <taxon>Bacteria</taxon>
        <taxon>Pseudomonadati</taxon>
        <taxon>Pseudomonadota</taxon>
        <taxon>Betaproteobacteria</taxon>
        <taxon>Burkholderiales</taxon>
        <taxon>Alcaligenaceae</taxon>
        <taxon>Jezberella</taxon>
    </lineage>
</organism>
<feature type="chain" id="PRO_5015531960" evidence="1">
    <location>
        <begin position="29"/>
        <end position="104"/>
    </location>
</feature>
<keyword evidence="3" id="KW-1185">Reference proteome</keyword>
<dbReference type="AlphaFoldDB" id="A0A2T0XBP5"/>
<evidence type="ECO:0000313" key="2">
    <source>
        <dbReference type="EMBL" id="PRY96329.1"/>
    </source>
</evidence>
<evidence type="ECO:0000313" key="3">
    <source>
        <dbReference type="Proteomes" id="UP000238308"/>
    </source>
</evidence>
<feature type="signal peptide" evidence="1">
    <location>
        <begin position="1"/>
        <end position="28"/>
    </location>
</feature>
<sequence>MKIVNLTRSMSYLSIALGMLVCGTYAHAQSTVKTMMTQDPARWTQEDVTPAQKLSTARKEAVNAQQQSLDDCRSLPSARTAECRAEAHKNYQNDMADIRNRFGV</sequence>
<comment type="caution">
    <text evidence="2">The sequence shown here is derived from an EMBL/GenBank/DDBJ whole genome shotgun (WGS) entry which is preliminary data.</text>
</comment>
<dbReference type="Proteomes" id="UP000238308">
    <property type="component" value="Unassembled WGS sequence"/>
</dbReference>
<accession>A0A2T0XBP5</accession>
<protein>
    <submittedName>
        <fullName evidence="2">Uncharacterized protein</fullName>
    </submittedName>
</protein>
<dbReference type="OrthoDB" id="8777848at2"/>
<dbReference type="RefSeq" id="WP_146129790.1">
    <property type="nucleotide sequence ID" value="NZ_PVTV01000018.1"/>
</dbReference>